<gene>
    <name evidence="2" type="ORF">WMY93_032654</name>
</gene>
<organism evidence="2 3">
    <name type="scientific">Mugilogobius chulae</name>
    <name type="common">yellowstripe goby</name>
    <dbReference type="NCBI Taxonomy" id="88201"/>
    <lineage>
        <taxon>Eukaryota</taxon>
        <taxon>Metazoa</taxon>
        <taxon>Chordata</taxon>
        <taxon>Craniata</taxon>
        <taxon>Vertebrata</taxon>
        <taxon>Euteleostomi</taxon>
        <taxon>Actinopterygii</taxon>
        <taxon>Neopterygii</taxon>
        <taxon>Teleostei</taxon>
        <taxon>Neoteleostei</taxon>
        <taxon>Acanthomorphata</taxon>
        <taxon>Gobiaria</taxon>
        <taxon>Gobiiformes</taxon>
        <taxon>Gobioidei</taxon>
        <taxon>Gobiidae</taxon>
        <taxon>Gobionellinae</taxon>
        <taxon>Mugilogobius</taxon>
    </lineage>
</organism>
<dbReference type="Proteomes" id="UP001460270">
    <property type="component" value="Unassembled WGS sequence"/>
</dbReference>
<feature type="compositionally biased region" description="Low complexity" evidence="1">
    <location>
        <begin position="69"/>
        <end position="78"/>
    </location>
</feature>
<name>A0AAW0MW55_9GOBI</name>
<feature type="compositionally biased region" description="Polar residues" evidence="1">
    <location>
        <begin position="132"/>
        <end position="142"/>
    </location>
</feature>
<feature type="region of interest" description="Disordered" evidence="1">
    <location>
        <begin position="64"/>
        <end position="168"/>
    </location>
</feature>
<proteinExistence type="predicted"/>
<reference evidence="3" key="1">
    <citation type="submission" date="2024-04" db="EMBL/GenBank/DDBJ databases">
        <title>Salinicola lusitanus LLJ914,a marine bacterium isolated from the Okinawa Trough.</title>
        <authorList>
            <person name="Li J."/>
        </authorList>
    </citation>
    <scope>NUCLEOTIDE SEQUENCE [LARGE SCALE GENOMIC DNA]</scope>
</reference>
<dbReference type="EMBL" id="JBBPFD010000057">
    <property type="protein sequence ID" value="KAK7880704.1"/>
    <property type="molecule type" value="Genomic_DNA"/>
</dbReference>
<dbReference type="AlphaFoldDB" id="A0AAW0MW55"/>
<accession>A0AAW0MW55</accession>
<protein>
    <submittedName>
        <fullName evidence="2">Uncharacterized protein</fullName>
    </submittedName>
</protein>
<evidence type="ECO:0000313" key="2">
    <source>
        <dbReference type="EMBL" id="KAK7880704.1"/>
    </source>
</evidence>
<comment type="caution">
    <text evidence="2">The sequence shown here is derived from an EMBL/GenBank/DDBJ whole genome shotgun (WGS) entry which is preliminary data.</text>
</comment>
<evidence type="ECO:0000256" key="1">
    <source>
        <dbReference type="SAM" id="MobiDB-lite"/>
    </source>
</evidence>
<feature type="compositionally biased region" description="Low complexity" evidence="1">
    <location>
        <begin position="92"/>
        <end position="109"/>
    </location>
</feature>
<sequence>MLSTSCTSAKRTRSSCTFVLLGQTVSTPLFPVPLAHTSMPSLGALVCLLPSACALRKHRPFAGSPVSNPGLAPPLRAAPVPPRPLRREAKKTPSATTHTAASSQSHSQPGFNLLPSGSKALPRSAQPPHGQKTPNHGASVLTSLEEEDRANPPPHTEGGSRFSGSPKS</sequence>
<evidence type="ECO:0000313" key="3">
    <source>
        <dbReference type="Proteomes" id="UP001460270"/>
    </source>
</evidence>
<keyword evidence="3" id="KW-1185">Reference proteome</keyword>